<proteinExistence type="predicted"/>
<evidence type="ECO:0000313" key="3">
    <source>
        <dbReference type="EMBL" id="VEN58357.1"/>
    </source>
</evidence>
<dbReference type="OrthoDB" id="6726648at2759"/>
<gene>
    <name evidence="3" type="ORF">CALMAC_LOCUS16740</name>
    <name evidence="2" type="ORF">CALMAC_LOCUS3610</name>
</gene>
<keyword evidence="4" id="KW-1185">Reference proteome</keyword>
<evidence type="ECO:0000313" key="2">
    <source>
        <dbReference type="EMBL" id="VEN38862.1"/>
    </source>
</evidence>
<organism evidence="2 4">
    <name type="scientific">Callosobruchus maculatus</name>
    <name type="common">Southern cowpea weevil</name>
    <name type="synonym">Pulse bruchid</name>
    <dbReference type="NCBI Taxonomy" id="64391"/>
    <lineage>
        <taxon>Eukaryota</taxon>
        <taxon>Metazoa</taxon>
        <taxon>Ecdysozoa</taxon>
        <taxon>Arthropoda</taxon>
        <taxon>Hexapoda</taxon>
        <taxon>Insecta</taxon>
        <taxon>Pterygota</taxon>
        <taxon>Neoptera</taxon>
        <taxon>Endopterygota</taxon>
        <taxon>Coleoptera</taxon>
        <taxon>Polyphaga</taxon>
        <taxon>Cucujiformia</taxon>
        <taxon>Chrysomeloidea</taxon>
        <taxon>Chrysomelidae</taxon>
        <taxon>Bruchinae</taxon>
        <taxon>Bruchini</taxon>
        <taxon>Callosobruchus</taxon>
    </lineage>
</organism>
<sequence>MTMSVAEAYQLFKKDYPDIKVGKSKFFEFRPPHVRTMNDMPHNVCVCPQHANFNFMLETLKKCVERLPTADLLTAITCDINSEKCMLEDDRSGCFNITDILPVNLVTDIAVVWKKWEKSESQYIPVSRQGTLNDLIQEIKKQTPIFKRHVFVKRQQSLHFENRKKNSTALEVVLQVDFAENFSILCQDEIQSAHWSHPQVTIFTGCAWSDAGNAKHSYIIMSNELNHDKYAVWAFMRKIIDDLKQKYPEMKKVSVFSDGCAAQFKNRYTLLNLCYSKSDWGVEVDWNFFASSHGKGAVDGIGATAKRQLWSAIMTRRADIVQSYDCYAYLKSKDLSGVNLYFLTSGDIDQHKEALQKRWSEFPAIPLIQKYHKFQAINSNMLLYSETSCNTSNKRLVFGAKLKYADIYSSDESGDSLPPLLSKRDDRPLPGTPGPSVTHENKENTKIQHGAFILVSVRNETRNHKVGYYRYLAICQEPPEEDNEVKVMYMKNISKGNEAKQFVTTPNDVSYVAMSEIIEVLPEPTVNTIGNRIYYEFNENVDVFEAG</sequence>
<evidence type="ECO:0000313" key="4">
    <source>
        <dbReference type="Proteomes" id="UP000410492"/>
    </source>
</evidence>
<protein>
    <submittedName>
        <fullName evidence="2">Uncharacterized protein</fullName>
    </submittedName>
</protein>
<feature type="region of interest" description="Disordered" evidence="1">
    <location>
        <begin position="411"/>
        <end position="443"/>
    </location>
</feature>
<accession>A0A653BTD8</accession>
<evidence type="ECO:0000256" key="1">
    <source>
        <dbReference type="SAM" id="MobiDB-lite"/>
    </source>
</evidence>
<dbReference type="EMBL" id="CAACVG010011571">
    <property type="protein sequence ID" value="VEN58357.1"/>
    <property type="molecule type" value="Genomic_DNA"/>
</dbReference>
<dbReference type="PANTHER" id="PTHR46601">
    <property type="entry name" value="ULP_PROTEASE DOMAIN-CONTAINING PROTEIN"/>
    <property type="match status" value="1"/>
</dbReference>
<dbReference type="EMBL" id="CAACVG010005024">
    <property type="protein sequence ID" value="VEN38862.1"/>
    <property type="molecule type" value="Genomic_DNA"/>
</dbReference>
<name>A0A653BTD8_CALMS</name>
<dbReference type="AlphaFoldDB" id="A0A653BTD8"/>
<dbReference type="Proteomes" id="UP000410492">
    <property type="component" value="Unassembled WGS sequence"/>
</dbReference>
<dbReference type="PANTHER" id="PTHR46601:SF2">
    <property type="entry name" value="UBIQUITIN-LIKE PROTEASE FAMILY PROFILE DOMAIN-CONTAINING PROTEIN"/>
    <property type="match status" value="1"/>
</dbReference>
<reference evidence="2 4" key="1">
    <citation type="submission" date="2019-01" db="EMBL/GenBank/DDBJ databases">
        <authorList>
            <person name="Sayadi A."/>
        </authorList>
    </citation>
    <scope>NUCLEOTIDE SEQUENCE [LARGE SCALE GENOMIC DNA]</scope>
</reference>